<evidence type="ECO:0000256" key="6">
    <source>
        <dbReference type="ARBA" id="ARBA00022454"/>
    </source>
</evidence>
<dbReference type="PANTHER" id="PTHR16308:SF13">
    <property type="entry name" value="PROTEIN LINGERER"/>
    <property type="match status" value="1"/>
</dbReference>
<evidence type="ECO:0000256" key="13">
    <source>
        <dbReference type="ARBA" id="ARBA00023125"/>
    </source>
</evidence>
<evidence type="ECO:0000256" key="11">
    <source>
        <dbReference type="ARBA" id="ARBA00022843"/>
    </source>
</evidence>
<evidence type="ECO:0000256" key="12">
    <source>
        <dbReference type="ARBA" id="ARBA00022895"/>
    </source>
</evidence>
<feature type="region of interest" description="Disordered" evidence="16">
    <location>
        <begin position="652"/>
        <end position="776"/>
    </location>
</feature>
<dbReference type="GO" id="GO:0043130">
    <property type="term" value="F:ubiquitin binding"/>
    <property type="evidence" value="ECO:0007669"/>
    <property type="project" value="InterPro"/>
</dbReference>
<evidence type="ECO:0000256" key="2">
    <source>
        <dbReference type="ARBA" id="ARBA00004496"/>
    </source>
</evidence>
<evidence type="ECO:0000256" key="14">
    <source>
        <dbReference type="ARBA" id="ARBA00023204"/>
    </source>
</evidence>
<keyword evidence="19" id="KW-1185">Reference proteome</keyword>
<feature type="compositionally biased region" description="Polar residues" evidence="16">
    <location>
        <begin position="32"/>
        <end position="41"/>
    </location>
</feature>
<keyword evidence="9" id="KW-0227">DNA damage</keyword>
<feature type="compositionally biased region" description="Polar residues" evidence="16">
    <location>
        <begin position="682"/>
        <end position="697"/>
    </location>
</feature>
<keyword evidence="14" id="KW-0234">DNA repair</keyword>
<organism evidence="18 19">
    <name type="scientific">Uncinocarpus reesii (strain UAMH 1704)</name>
    <dbReference type="NCBI Taxonomy" id="336963"/>
    <lineage>
        <taxon>Eukaryota</taxon>
        <taxon>Fungi</taxon>
        <taxon>Dikarya</taxon>
        <taxon>Ascomycota</taxon>
        <taxon>Pezizomycotina</taxon>
        <taxon>Eurotiomycetes</taxon>
        <taxon>Eurotiomycetidae</taxon>
        <taxon>Onygenales</taxon>
        <taxon>Onygenaceae</taxon>
        <taxon>Uncinocarpus</taxon>
    </lineage>
</organism>
<feature type="region of interest" description="Disordered" evidence="16">
    <location>
        <begin position="1"/>
        <end position="51"/>
    </location>
</feature>
<keyword evidence="8" id="KW-0597">Phosphoprotein</keyword>
<feature type="compositionally biased region" description="Polar residues" evidence="16">
    <location>
        <begin position="657"/>
        <end position="668"/>
    </location>
</feature>
<feature type="compositionally biased region" description="Basic and acidic residues" evidence="16">
    <location>
        <begin position="193"/>
        <end position="203"/>
    </location>
</feature>
<evidence type="ECO:0000256" key="1">
    <source>
        <dbReference type="ARBA" id="ARBA00004123"/>
    </source>
</evidence>
<dbReference type="GeneID" id="8444526"/>
<feature type="compositionally biased region" description="Basic and acidic residues" evidence="16">
    <location>
        <begin position="139"/>
        <end position="153"/>
    </location>
</feature>
<evidence type="ECO:0000256" key="8">
    <source>
        <dbReference type="ARBA" id="ARBA00022553"/>
    </source>
</evidence>
<dbReference type="HOGENOM" id="CLU_008092_0_0_1"/>
<evidence type="ECO:0000256" key="5">
    <source>
        <dbReference type="ARBA" id="ARBA00020536"/>
    </source>
</evidence>
<keyword evidence="6" id="KW-0158">Chromosome</keyword>
<feature type="compositionally biased region" description="Acidic residues" evidence="16">
    <location>
        <begin position="405"/>
        <end position="414"/>
    </location>
</feature>
<dbReference type="EMBL" id="CH476619">
    <property type="protein sequence ID" value="EEP82548.1"/>
    <property type="molecule type" value="Genomic_DNA"/>
</dbReference>
<feature type="compositionally biased region" description="Gly residues" evidence="16">
    <location>
        <begin position="11"/>
        <end position="27"/>
    </location>
</feature>
<dbReference type="PROSITE" id="PS51140">
    <property type="entry name" value="CUE"/>
    <property type="match status" value="1"/>
</dbReference>
<evidence type="ECO:0000256" key="3">
    <source>
        <dbReference type="ARBA" id="ARBA00004574"/>
    </source>
</evidence>
<evidence type="ECO:0000256" key="7">
    <source>
        <dbReference type="ARBA" id="ARBA00022490"/>
    </source>
</evidence>
<feature type="compositionally biased region" description="Low complexity" evidence="16">
    <location>
        <begin position="310"/>
        <end position="346"/>
    </location>
</feature>
<feature type="compositionally biased region" description="Polar residues" evidence="16">
    <location>
        <begin position="548"/>
        <end position="574"/>
    </location>
</feature>
<dbReference type="AlphaFoldDB" id="C4JZ12"/>
<evidence type="ECO:0000256" key="15">
    <source>
        <dbReference type="ARBA" id="ARBA00023242"/>
    </source>
</evidence>
<feature type="region of interest" description="Disordered" evidence="16">
    <location>
        <begin position="97"/>
        <end position="381"/>
    </location>
</feature>
<dbReference type="eggNOG" id="ENOG502S359">
    <property type="taxonomic scope" value="Eukaryota"/>
</dbReference>
<keyword evidence="13" id="KW-0238">DNA-binding</keyword>
<evidence type="ECO:0000256" key="9">
    <source>
        <dbReference type="ARBA" id="ARBA00022763"/>
    </source>
</evidence>
<dbReference type="KEGG" id="ure:UREG_07413"/>
<feature type="domain" description="CUE" evidence="17">
    <location>
        <begin position="56"/>
        <end position="99"/>
    </location>
</feature>
<keyword evidence="12" id="KW-0779">Telomere</keyword>
<protein>
    <recommendedName>
        <fullName evidence="5">RNA polymerase II degradation factor 1</fullName>
    </recommendedName>
</protein>
<feature type="region of interest" description="Disordered" evidence="16">
    <location>
        <begin position="526"/>
        <end position="574"/>
    </location>
</feature>
<gene>
    <name evidence="18" type="ORF">UREG_07413</name>
</gene>
<feature type="compositionally biased region" description="Polar residues" evidence="16">
    <location>
        <begin position="742"/>
        <end position="763"/>
    </location>
</feature>
<dbReference type="GO" id="GO:0006281">
    <property type="term" value="P:DNA repair"/>
    <property type="evidence" value="ECO:0007669"/>
    <property type="project" value="UniProtKB-KW"/>
</dbReference>
<feature type="compositionally biased region" description="Polar residues" evidence="16">
    <location>
        <begin position="171"/>
        <end position="182"/>
    </location>
</feature>
<feature type="compositionally biased region" description="Polar residues" evidence="16">
    <location>
        <begin position="710"/>
        <end position="723"/>
    </location>
</feature>
<reference evidence="19" key="1">
    <citation type="journal article" date="2009" name="Genome Res.">
        <title>Comparative genomic analyses of the human fungal pathogens Coccidioides and their relatives.</title>
        <authorList>
            <person name="Sharpton T.J."/>
            <person name="Stajich J.E."/>
            <person name="Rounsley S.D."/>
            <person name="Gardner M.J."/>
            <person name="Wortman J.R."/>
            <person name="Jordar V.S."/>
            <person name="Maiti R."/>
            <person name="Kodira C.D."/>
            <person name="Neafsey D.E."/>
            <person name="Zeng Q."/>
            <person name="Hung C.-Y."/>
            <person name="McMahan C."/>
            <person name="Muszewska A."/>
            <person name="Grynberg M."/>
            <person name="Mandel M.A."/>
            <person name="Kellner E.M."/>
            <person name="Barker B.M."/>
            <person name="Galgiani J.N."/>
            <person name="Orbach M.J."/>
            <person name="Kirkland T.N."/>
            <person name="Cole G.T."/>
            <person name="Henn M.R."/>
            <person name="Birren B.W."/>
            <person name="Taylor J.W."/>
        </authorList>
    </citation>
    <scope>NUCLEOTIDE SEQUENCE [LARGE SCALE GENOMIC DNA]</scope>
    <source>
        <strain evidence="19">UAMH 1704</strain>
    </source>
</reference>
<dbReference type="InterPro" id="IPR051833">
    <property type="entry name" value="TC-DDR_regulator"/>
</dbReference>
<dbReference type="GO" id="GO:0005737">
    <property type="term" value="C:cytoplasm"/>
    <property type="evidence" value="ECO:0007669"/>
    <property type="project" value="UniProtKB-SubCell"/>
</dbReference>
<dbReference type="Proteomes" id="UP000002058">
    <property type="component" value="Unassembled WGS sequence"/>
</dbReference>
<dbReference type="CDD" id="cd14368">
    <property type="entry name" value="CUE_DEF1_like"/>
    <property type="match status" value="1"/>
</dbReference>
<dbReference type="VEuPathDB" id="FungiDB:UREG_07413"/>
<sequence length="842" mass="89271">MSEIHTRGRGSARGGRGGHNFRGGRGGARVSKSANQDTAGSPSFEEEGELGQLKKKYSSQLPMIKELFPDWTDEDIVSALEDADGVLEIAIERISEGNVSQWGEVKKKHADRPRPKAKEAQSIPTETTASQSRGARPRGGFEGRGRARGDRGRGGRGGRAAHVNGSRPDKPTTQASVPSETAQVPPDSWAVDGDAKEAADKAAQDVAKPTAEQPQKTSLIPEGTKKGWASLFAKPTPPPQKKPPPSAPAAPVPEKGPESVAPEQPTDQHPSEPDGTHVEETPQVSEVAASEMQLPATSNEPKEDAATSIQEETQTEPQPTPVTADASVSTTDDQSQQQHQSLVQEQPPRPAVPYTPTPAYKTTPGRSHFQRRLLDQQEAVVMPGNHAVDRAAVQFGSMGLNGSTEEVDIDEQREEPETRPQPPQHSPIAPRASLPPSARAPVPGETVAPTPRAAPGLPPVPPTTTAETSFNDFSRYGEAQKPPPSPQALTILRSTALNQSRNPYYYGGYAQPQDVGAQRTAAGFSATGTEAQTQPPSTQAPARYGHVETTNSGQNTPNPTLPGQAQPNQPTHMPQAQGHGAFNYGYPYYSNPHYPNTYISQMGQQHQYGRNRPMYDDVRRYEEHYLPHSNQFGYGSQYAPYGKGGMYGQPQHAFSYEHSSTPANTGAFTQGVPARDPGYGRTGSTQPTEGQQSTGSNAFGGISDVFGRTQFGQNQPVAPQQPGSGEETSKAFEASKAGGPSPSVSQANRPGSAANNVPSQPAASQVGLPPVPAQQGSQQAFGNYPHLNPQYGGLGGLGTHHQTGASQTHHQGGGYGNYGAGFGSNYYGNTGRGGGWGGNYGH</sequence>
<name>C4JZ12_UNCRE</name>
<evidence type="ECO:0000256" key="4">
    <source>
        <dbReference type="ARBA" id="ARBA00005491"/>
    </source>
</evidence>
<evidence type="ECO:0000313" key="18">
    <source>
        <dbReference type="EMBL" id="EEP82548.1"/>
    </source>
</evidence>
<feature type="compositionally biased region" description="Polar residues" evidence="16">
    <location>
        <begin position="122"/>
        <end position="132"/>
    </location>
</feature>
<dbReference type="InterPro" id="IPR003892">
    <property type="entry name" value="CUE"/>
</dbReference>
<dbReference type="InterPro" id="IPR041803">
    <property type="entry name" value="DEF1_CUE"/>
</dbReference>
<keyword evidence="7" id="KW-0963">Cytoplasm</keyword>
<evidence type="ECO:0000256" key="16">
    <source>
        <dbReference type="SAM" id="MobiDB-lite"/>
    </source>
</evidence>
<dbReference type="RefSeq" id="XP_002582640.1">
    <property type="nucleotide sequence ID" value="XM_002582594.1"/>
</dbReference>
<dbReference type="GO" id="GO:0000781">
    <property type="term" value="C:chromosome, telomeric region"/>
    <property type="evidence" value="ECO:0007669"/>
    <property type="project" value="UniProtKB-SubCell"/>
</dbReference>
<dbReference type="OrthoDB" id="5396806at2759"/>
<proteinExistence type="inferred from homology"/>
<comment type="subcellular location">
    <subcellularLocation>
        <location evidence="3">Chromosome</location>
        <location evidence="3">Telomere</location>
    </subcellularLocation>
    <subcellularLocation>
        <location evidence="2">Cytoplasm</location>
    </subcellularLocation>
    <subcellularLocation>
        <location evidence="1">Nucleus</location>
    </subcellularLocation>
</comment>
<feature type="compositionally biased region" description="Pro residues" evidence="16">
    <location>
        <begin position="347"/>
        <end position="356"/>
    </location>
</feature>
<dbReference type="InParanoid" id="C4JZ12"/>
<feature type="region of interest" description="Disordered" evidence="16">
    <location>
        <begin position="393"/>
        <end position="487"/>
    </location>
</feature>
<evidence type="ECO:0000256" key="10">
    <source>
        <dbReference type="ARBA" id="ARBA00022786"/>
    </source>
</evidence>
<keyword evidence="15" id="KW-0539">Nucleus</keyword>
<comment type="similarity">
    <text evidence="4">Belongs to the DEF1 family.</text>
</comment>
<keyword evidence="11" id="KW-0832">Ubl conjugation</keyword>
<evidence type="ECO:0000259" key="17">
    <source>
        <dbReference type="PROSITE" id="PS51140"/>
    </source>
</evidence>
<dbReference type="Pfam" id="PF02845">
    <property type="entry name" value="CUE"/>
    <property type="match status" value="1"/>
</dbReference>
<accession>C4JZ12</accession>
<evidence type="ECO:0000313" key="19">
    <source>
        <dbReference type="Proteomes" id="UP000002058"/>
    </source>
</evidence>
<feature type="compositionally biased region" description="Polar residues" evidence="16">
    <location>
        <begin position="526"/>
        <end position="540"/>
    </location>
</feature>
<feature type="compositionally biased region" description="Pro residues" evidence="16">
    <location>
        <begin position="235"/>
        <end position="251"/>
    </location>
</feature>
<dbReference type="GO" id="GO:0005634">
    <property type="term" value="C:nucleus"/>
    <property type="evidence" value="ECO:0007669"/>
    <property type="project" value="UniProtKB-SubCell"/>
</dbReference>
<feature type="compositionally biased region" description="Low complexity" evidence="16">
    <location>
        <begin position="426"/>
        <end position="455"/>
    </location>
</feature>
<dbReference type="OMA" id="MYQNQFP"/>
<dbReference type="PANTHER" id="PTHR16308">
    <property type="entry name" value="UBIQUITIN ASSOCIATED PROTEIN 2-LIKE/LINGERER"/>
    <property type="match status" value="1"/>
</dbReference>
<keyword evidence="10" id="KW-0833">Ubl conjugation pathway</keyword>
<feature type="compositionally biased region" description="Basic and acidic residues" evidence="16">
    <location>
        <begin position="269"/>
        <end position="280"/>
    </location>
</feature>
<dbReference type="GO" id="GO:0003677">
    <property type="term" value="F:DNA binding"/>
    <property type="evidence" value="ECO:0007669"/>
    <property type="project" value="UniProtKB-KW"/>
</dbReference>